<sequence length="575" mass="63868">MLIEHYIVDVRRQFTGESLTGARRRLHGLRDWSKPLPAAHSGDQARLEGHLLQALGTGRGRNPLGVTEVVPGTDHLVLRLESVDTFAPLLRLMPYRDRRRSRHGLLDLRVSASRRGIELVLGRSGSGRALIVGPQGCDLTTAVDDHRQAIESMQYLQLWTKDTPHDPMPRPMTSRRPRPKARPMDPYAVRAELASALLRRLHLWNSLVAGSSVTFTSQPLDSGLLWTVERCVPHHRPLHDDIATALADPVAGPGLPLDATDHPCDQEQCVQSFDSGRLTVRTIRGENDRPARPASRARAHVRSTFLREAKQSPIADDQTRAGHVLQLIAPWGEGHAGAADQLAAAWAREGLHTLILSTGSSRETRNTAVSWRRARLTGGRGAMFKAYSNLIHHDLEADIARARGVFDHIILVKRNWTDTPLLGFSPLADDHLIVAGGQFPKTTRTTTVRAGELRRRSLPLTPTESAVAWLHHRLGRVPFSDVPMTGLLLWCERDESCTDGFDTEVDAELARHGMPVLGRLPQTPRFSPDRTVLDHVPDEQRKFVIQQANQVRQCLGPAHANATAFRTALREYADL</sequence>
<name>A0A5D4JNU6_9ACTN</name>
<evidence type="ECO:0000313" key="2">
    <source>
        <dbReference type="EMBL" id="TYR66536.1"/>
    </source>
</evidence>
<protein>
    <submittedName>
        <fullName evidence="2">Uncharacterized protein</fullName>
    </submittedName>
</protein>
<evidence type="ECO:0000256" key="1">
    <source>
        <dbReference type="SAM" id="MobiDB-lite"/>
    </source>
</evidence>
<evidence type="ECO:0000313" key="3">
    <source>
        <dbReference type="Proteomes" id="UP000323242"/>
    </source>
</evidence>
<feature type="region of interest" description="Disordered" evidence="1">
    <location>
        <begin position="161"/>
        <end position="183"/>
    </location>
</feature>
<dbReference type="EMBL" id="VSZQ01000001">
    <property type="protein sequence ID" value="TYR66536.1"/>
    <property type="molecule type" value="Genomic_DNA"/>
</dbReference>
<proteinExistence type="predicted"/>
<dbReference type="RefSeq" id="WP_148901093.1">
    <property type="nucleotide sequence ID" value="NZ_VSZQ01000001.1"/>
</dbReference>
<organism evidence="2 3">
    <name type="scientific">Streptomyces parvus</name>
    <dbReference type="NCBI Taxonomy" id="66428"/>
    <lineage>
        <taxon>Bacteria</taxon>
        <taxon>Bacillati</taxon>
        <taxon>Actinomycetota</taxon>
        <taxon>Actinomycetes</taxon>
        <taxon>Kitasatosporales</taxon>
        <taxon>Streptomycetaceae</taxon>
        <taxon>Streptomyces</taxon>
    </lineage>
</organism>
<keyword evidence="3" id="KW-1185">Reference proteome</keyword>
<reference evidence="2 3" key="1">
    <citation type="submission" date="2019-08" db="EMBL/GenBank/DDBJ databases">
        <title>Draft genome for granaticin producer strain Streptomyces parvus C05.</title>
        <authorList>
            <person name="Gonzalez-Pimentel J.L."/>
        </authorList>
    </citation>
    <scope>NUCLEOTIDE SEQUENCE [LARGE SCALE GENOMIC DNA]</scope>
    <source>
        <strain evidence="2 3">C05</strain>
    </source>
</reference>
<gene>
    <name evidence="2" type="ORF">FY004_00200</name>
</gene>
<dbReference type="Proteomes" id="UP000323242">
    <property type="component" value="Unassembled WGS sequence"/>
</dbReference>
<comment type="caution">
    <text evidence="2">The sequence shown here is derived from an EMBL/GenBank/DDBJ whole genome shotgun (WGS) entry which is preliminary data.</text>
</comment>
<accession>A0A5D4JNU6</accession>
<dbReference type="AlphaFoldDB" id="A0A5D4JNU6"/>